<proteinExistence type="predicted"/>
<evidence type="ECO:0000313" key="2">
    <source>
        <dbReference type="Proteomes" id="UP000236736"/>
    </source>
</evidence>
<dbReference type="EMBL" id="FNVR01000009">
    <property type="protein sequence ID" value="SEF96931.1"/>
    <property type="molecule type" value="Genomic_DNA"/>
</dbReference>
<dbReference type="Proteomes" id="UP000236736">
    <property type="component" value="Unassembled WGS sequence"/>
</dbReference>
<sequence length="355" mass="41068">MTLLNKFNKVIPSLMSFLILTPLSFGQSEGLFEDEEILEIELKGDVKNLLKNTKGEPEYFDFLIAYSESADNKKVIPLRLRTRGHFRREMNICEYPPILLNFAKESTKGTLFSAQDKIKLVMPCRGEKYVIREYYAYRLYNLLTPNSFKVRLVRLTLVDQSDFDKSFGPFIGFLIEEEDQMAKRNLMESLDKDLVQPETVKEEDFLRMAVFQYLIGNTDWSVQYRQNIKLISSPNLGKPVAVPYDFDHAGIVRAPYAMPAPQLKLPSITDRRYRGFCIDDMDRFENTFKEFIGQKDAVYSLYADSDLLDEKYIKSSFKFLDAFYTTITSPKRAKIDFQYPCLPGGTGNVVIKGMN</sequence>
<evidence type="ECO:0000313" key="1">
    <source>
        <dbReference type="EMBL" id="SEF96931.1"/>
    </source>
</evidence>
<gene>
    <name evidence="1" type="ORF">SAMN03080598_02018</name>
</gene>
<keyword evidence="2" id="KW-1185">Reference proteome</keyword>
<protein>
    <submittedName>
        <fullName evidence="1">Uncharacterized protein</fullName>
    </submittedName>
</protein>
<name>A0A1H5WCL4_9BACT</name>
<dbReference type="STRING" id="1120964.GCA_001313265_02749"/>
<reference evidence="2" key="1">
    <citation type="submission" date="2016-10" db="EMBL/GenBank/DDBJ databases">
        <authorList>
            <person name="Varghese N."/>
            <person name="Submissions S."/>
        </authorList>
    </citation>
    <scope>NUCLEOTIDE SEQUENCE [LARGE SCALE GENOMIC DNA]</scope>
    <source>
        <strain evidence="2">DSM 17298</strain>
    </source>
</reference>
<organism evidence="1 2">
    <name type="scientific">Algoriphagus boritolerans DSM 17298 = JCM 18970</name>
    <dbReference type="NCBI Taxonomy" id="1120964"/>
    <lineage>
        <taxon>Bacteria</taxon>
        <taxon>Pseudomonadati</taxon>
        <taxon>Bacteroidota</taxon>
        <taxon>Cytophagia</taxon>
        <taxon>Cytophagales</taxon>
        <taxon>Cyclobacteriaceae</taxon>
        <taxon>Algoriphagus</taxon>
    </lineage>
</organism>
<accession>A0A1H5WCL4</accession>
<dbReference type="AlphaFoldDB" id="A0A1H5WCL4"/>